<comment type="caution">
    <text evidence="2">The sequence shown here is derived from an EMBL/GenBank/DDBJ whole genome shotgun (WGS) entry which is preliminary data.</text>
</comment>
<reference evidence="2 3" key="1">
    <citation type="submission" date="2024-07" db="EMBL/GenBank/DDBJ databases">
        <title>Section-level genome sequencing and comparative genomics of Aspergillus sections Usti and Cavernicolus.</title>
        <authorList>
            <consortium name="Lawrence Berkeley National Laboratory"/>
            <person name="Nybo J.L."/>
            <person name="Vesth T.C."/>
            <person name="Theobald S."/>
            <person name="Frisvad J.C."/>
            <person name="Larsen T.O."/>
            <person name="Kjaerboelling I."/>
            <person name="Rothschild-Mancinelli K."/>
            <person name="Lyhne E.K."/>
            <person name="Kogle M.E."/>
            <person name="Barry K."/>
            <person name="Clum A."/>
            <person name="Na H."/>
            <person name="Ledsgaard L."/>
            <person name="Lin J."/>
            <person name="Lipzen A."/>
            <person name="Kuo A."/>
            <person name="Riley R."/>
            <person name="Mondo S."/>
            <person name="Labutti K."/>
            <person name="Haridas S."/>
            <person name="Pangalinan J."/>
            <person name="Salamov A.A."/>
            <person name="Simmons B.A."/>
            <person name="Magnuson J.K."/>
            <person name="Chen J."/>
            <person name="Drula E."/>
            <person name="Henrissat B."/>
            <person name="Wiebenga A."/>
            <person name="Lubbers R.J."/>
            <person name="Gomes A.C."/>
            <person name="Makela M.R."/>
            <person name="Stajich J."/>
            <person name="Grigoriev I.V."/>
            <person name="Mortensen U.H."/>
            <person name="De Vries R.P."/>
            <person name="Baker S.E."/>
            <person name="Andersen M.R."/>
        </authorList>
    </citation>
    <scope>NUCLEOTIDE SEQUENCE [LARGE SCALE GENOMIC DNA]</scope>
    <source>
        <strain evidence="2 3">CBS 209.92</strain>
    </source>
</reference>
<name>A0ABR4GEL6_9EURO</name>
<gene>
    <name evidence="2" type="ORF">BJX66DRAFT_92549</name>
</gene>
<dbReference type="PANTHER" id="PTHR38788">
    <property type="entry name" value="CLR5 DOMAIN-CONTAINING PROTEIN"/>
    <property type="match status" value="1"/>
</dbReference>
<accession>A0ABR4GEL6</accession>
<sequence length="124" mass="14807">MGIMKIMRERYDFDAKPNQYDRKFKEWGFRKNLKSKEWRIVKSRVEKSKRAGKQCDIFVGGMLVPKDKLEKEIRRNDFPSIQERFGQGEYMSCTIKSFSTARLTLRQLQVLPRQTVSTFAHPQR</sequence>
<dbReference type="Pfam" id="PF14420">
    <property type="entry name" value="Clr5"/>
    <property type="match status" value="1"/>
</dbReference>
<evidence type="ECO:0000313" key="3">
    <source>
        <dbReference type="Proteomes" id="UP001610563"/>
    </source>
</evidence>
<evidence type="ECO:0000259" key="1">
    <source>
        <dbReference type="Pfam" id="PF14420"/>
    </source>
</evidence>
<protein>
    <recommendedName>
        <fullName evidence="1">Clr5 domain-containing protein</fullName>
    </recommendedName>
</protein>
<dbReference type="PANTHER" id="PTHR38788:SF3">
    <property type="entry name" value="CLR5 DOMAIN-CONTAINING PROTEIN"/>
    <property type="match status" value="1"/>
</dbReference>
<evidence type="ECO:0000313" key="2">
    <source>
        <dbReference type="EMBL" id="KAL2797432.1"/>
    </source>
</evidence>
<proteinExistence type="predicted"/>
<feature type="domain" description="Clr5" evidence="1">
    <location>
        <begin position="3"/>
        <end position="31"/>
    </location>
</feature>
<dbReference type="InterPro" id="IPR025676">
    <property type="entry name" value="Clr5_dom"/>
</dbReference>
<dbReference type="Proteomes" id="UP001610563">
    <property type="component" value="Unassembled WGS sequence"/>
</dbReference>
<organism evidence="2 3">
    <name type="scientific">Aspergillus keveii</name>
    <dbReference type="NCBI Taxonomy" id="714993"/>
    <lineage>
        <taxon>Eukaryota</taxon>
        <taxon>Fungi</taxon>
        <taxon>Dikarya</taxon>
        <taxon>Ascomycota</taxon>
        <taxon>Pezizomycotina</taxon>
        <taxon>Eurotiomycetes</taxon>
        <taxon>Eurotiomycetidae</taxon>
        <taxon>Eurotiales</taxon>
        <taxon>Aspergillaceae</taxon>
        <taxon>Aspergillus</taxon>
        <taxon>Aspergillus subgen. Nidulantes</taxon>
    </lineage>
</organism>
<keyword evidence="3" id="KW-1185">Reference proteome</keyword>
<dbReference type="EMBL" id="JBFTWV010000019">
    <property type="protein sequence ID" value="KAL2797432.1"/>
    <property type="molecule type" value="Genomic_DNA"/>
</dbReference>